<dbReference type="PANTHER" id="PTHR30435">
    <property type="entry name" value="FLAGELLAR PROTEIN"/>
    <property type="match status" value="1"/>
</dbReference>
<dbReference type="PANTHER" id="PTHR30435:SF1">
    <property type="entry name" value="FLAGELLAR HOOK PROTEIN FLGE"/>
    <property type="match status" value="1"/>
</dbReference>
<keyword evidence="8" id="KW-0966">Cell projection</keyword>
<sequence length="469" mass="48960">MTISSSLNAGISGLQSNATRLGSISDNIANSSTFGYKRVITDFNSLVLANSGASYTAGGVRASTQRLVGESGSLVNTSNATDLAVTGRGMLPVTSKASVLGDNTPEMMLATTGSFRIDEDGYLANETDLVLMGWPANNDGSIPAFSRDTSDGLEPIRFSLNLSGDPTTQISMGLNLPATSTVAGSAGETQNLSVEYFDNLGISRSIALEFTPTVPATGSSNEWTVTLRDSAQANALIGEYVVTFNDTRTGGGTIASVTTVLGGAHDPVTGEVVVDVAGGPISFNIGALGDNEGLVQLSDTFAPIAIDKDGSPVGNMVSVEVDANGFVKAIFDTGVNSVLYQIPLVDIPNPGGLIALDSQTYKPSNESGPYFLWDAGQGPTGDLKSFAREESTVDVATELTAMIRTQRAYSSNAKVIQTVELSLAVATDLPVEISPWVLARLLLMDFRVCSATIALLFVLMLDMNVFLMS</sequence>
<comment type="caution">
    <text evidence="8">The sequence shown here is derived from an EMBL/GenBank/DDBJ whole genome shotgun (WGS) entry which is preliminary data.</text>
</comment>
<dbReference type="SUPFAM" id="SSF117143">
    <property type="entry name" value="Flagellar hook protein flgE"/>
    <property type="match status" value="1"/>
</dbReference>
<keyword evidence="8" id="KW-0969">Cilium</keyword>
<dbReference type="InterPro" id="IPR037925">
    <property type="entry name" value="FlgE/F/G-like"/>
</dbReference>
<evidence type="ECO:0000256" key="2">
    <source>
        <dbReference type="ARBA" id="ARBA00009677"/>
    </source>
</evidence>
<evidence type="ECO:0000256" key="4">
    <source>
        <dbReference type="RuleBase" id="RU362116"/>
    </source>
</evidence>
<dbReference type="Gene3D" id="2.60.98.20">
    <property type="entry name" value="Flagellar hook protein FlgE"/>
    <property type="match status" value="1"/>
</dbReference>
<comment type="function">
    <text evidence="4">A flexible structure which links the flagellar filament to the drive apparatus in the basal body.</text>
</comment>
<dbReference type="Pfam" id="PF06429">
    <property type="entry name" value="Flg_bbr_C"/>
    <property type="match status" value="1"/>
</dbReference>
<dbReference type="NCBIfam" id="TIGR03506">
    <property type="entry name" value="FlgEFG_subfam"/>
    <property type="match status" value="1"/>
</dbReference>
<evidence type="ECO:0000259" key="7">
    <source>
        <dbReference type="Pfam" id="PF06429"/>
    </source>
</evidence>
<protein>
    <recommendedName>
        <fullName evidence="4">Flagellar hook protein FlgE</fullName>
    </recommendedName>
</protein>
<evidence type="ECO:0000313" key="8">
    <source>
        <dbReference type="EMBL" id="MCR8825353.1"/>
    </source>
</evidence>
<keyword evidence="5" id="KW-0472">Membrane</keyword>
<dbReference type="Pfam" id="PF00460">
    <property type="entry name" value="Flg_bb_rod"/>
    <property type="match status" value="1"/>
</dbReference>
<keyword evidence="5" id="KW-0812">Transmembrane</keyword>
<feature type="domain" description="Flagellar basal-body/hook protein C-terminal" evidence="7">
    <location>
        <begin position="389"/>
        <end position="420"/>
    </location>
</feature>
<dbReference type="InterPro" id="IPR020013">
    <property type="entry name" value="Flagellar_FlgE/F/G"/>
</dbReference>
<dbReference type="PROSITE" id="PS00588">
    <property type="entry name" value="FLAGELLA_BB_ROD"/>
    <property type="match status" value="1"/>
</dbReference>
<reference evidence="8" key="1">
    <citation type="submission" date="2022-07" db="EMBL/GenBank/DDBJ databases">
        <title>Pseudosulfitobacter sp. strain AP-MA-4, whole genome sequence.</title>
        <authorList>
            <person name="Jiang Y."/>
        </authorList>
    </citation>
    <scope>NUCLEOTIDE SEQUENCE</scope>
    <source>
        <strain evidence="8">AP-MA-4</strain>
    </source>
</reference>
<keyword evidence="9" id="KW-1185">Reference proteome</keyword>
<dbReference type="InterPro" id="IPR037058">
    <property type="entry name" value="Falgellar_hook_FlgE_sf"/>
</dbReference>
<dbReference type="EMBL" id="JANKJG010000001">
    <property type="protein sequence ID" value="MCR8825353.1"/>
    <property type="molecule type" value="Genomic_DNA"/>
</dbReference>
<organism evidence="8 9">
    <name type="scientific">Pseudosulfitobacter koreensis</name>
    <dbReference type="NCBI Taxonomy" id="2968472"/>
    <lineage>
        <taxon>Bacteria</taxon>
        <taxon>Pseudomonadati</taxon>
        <taxon>Pseudomonadota</taxon>
        <taxon>Alphaproteobacteria</taxon>
        <taxon>Rhodobacterales</taxon>
        <taxon>Roseobacteraceae</taxon>
        <taxon>Pseudosulfitobacter</taxon>
    </lineage>
</organism>
<evidence type="ECO:0000256" key="5">
    <source>
        <dbReference type="SAM" id="Phobius"/>
    </source>
</evidence>
<dbReference type="Proteomes" id="UP001165396">
    <property type="component" value="Unassembled WGS sequence"/>
</dbReference>
<accession>A0ABT1YWT7</accession>
<evidence type="ECO:0000256" key="1">
    <source>
        <dbReference type="ARBA" id="ARBA00004117"/>
    </source>
</evidence>
<evidence type="ECO:0000256" key="3">
    <source>
        <dbReference type="ARBA" id="ARBA00023143"/>
    </source>
</evidence>
<feature type="domain" description="Flagellar basal body rod protein N-terminal" evidence="6">
    <location>
        <begin position="7"/>
        <end position="37"/>
    </location>
</feature>
<dbReference type="InterPro" id="IPR019776">
    <property type="entry name" value="Flagellar_basal_body_rod_CS"/>
</dbReference>
<gene>
    <name evidence="8" type="ORF">NTA49_02260</name>
</gene>
<keyword evidence="8" id="KW-0282">Flagellum</keyword>
<evidence type="ECO:0000259" key="6">
    <source>
        <dbReference type="Pfam" id="PF00460"/>
    </source>
</evidence>
<proteinExistence type="inferred from homology"/>
<feature type="transmembrane region" description="Helical" evidence="5">
    <location>
        <begin position="437"/>
        <end position="461"/>
    </location>
</feature>
<comment type="subcellular location">
    <subcellularLocation>
        <location evidence="1 4">Bacterial flagellum basal body</location>
    </subcellularLocation>
</comment>
<keyword evidence="3 4" id="KW-0975">Bacterial flagellum</keyword>
<name>A0ABT1YWT7_9RHOB</name>
<comment type="similarity">
    <text evidence="2 4">Belongs to the flagella basal body rod proteins family.</text>
</comment>
<keyword evidence="5" id="KW-1133">Transmembrane helix</keyword>
<dbReference type="InterPro" id="IPR010930">
    <property type="entry name" value="Flg_bb/hook_C_dom"/>
</dbReference>
<dbReference type="InterPro" id="IPR001444">
    <property type="entry name" value="Flag_bb_rod_N"/>
</dbReference>
<evidence type="ECO:0000313" key="9">
    <source>
        <dbReference type="Proteomes" id="UP001165396"/>
    </source>
</evidence>